<dbReference type="Gene3D" id="2.30.29.80">
    <property type="match status" value="1"/>
</dbReference>
<comment type="caution">
    <text evidence="2">The sequence shown here is derived from an EMBL/GenBank/DDBJ whole genome shotgun (WGS) entry which is preliminary data.</text>
</comment>
<name>A0ABY1P8T0_9FLAO</name>
<keyword evidence="3" id="KW-1185">Reference proteome</keyword>
<dbReference type="PANTHER" id="PTHR40606:SF1">
    <property type="entry name" value="UPF0339 PROTEIN YEGP"/>
    <property type="match status" value="1"/>
</dbReference>
<feature type="domain" description="DUF1508" evidence="1">
    <location>
        <begin position="11"/>
        <end position="43"/>
    </location>
</feature>
<dbReference type="RefSeq" id="WP_283422809.1">
    <property type="nucleotide sequence ID" value="NZ_FXTZ01000010.1"/>
</dbReference>
<gene>
    <name evidence="2" type="ORF">SAMN06264346_11019</name>
</gene>
<dbReference type="Pfam" id="PF07411">
    <property type="entry name" value="DUF1508"/>
    <property type="match status" value="2"/>
</dbReference>
<feature type="domain" description="DUF1508" evidence="1">
    <location>
        <begin position="64"/>
        <end position="107"/>
    </location>
</feature>
<dbReference type="Proteomes" id="UP001157960">
    <property type="component" value="Unassembled WGS sequence"/>
</dbReference>
<dbReference type="InterPro" id="IPR010879">
    <property type="entry name" value="DUF1508"/>
</dbReference>
<dbReference type="SUPFAM" id="SSF160113">
    <property type="entry name" value="YegP-like"/>
    <property type="match status" value="2"/>
</dbReference>
<sequence length="109" mass="12471">MGKYIIRKSFDGKYWWVLTSPNGENLLTSETYTSKESCLDGVQISRESLKASNFKMLMTPRKFEPYFTQIADNYKILAKSEIYSTAYERDAATDTVKHHAADAVIEDLS</sequence>
<dbReference type="InterPro" id="IPR051141">
    <property type="entry name" value="UPF0339_domain"/>
</dbReference>
<organism evidence="2 3">
    <name type="scientific">Chryseobacterium profundimaris</name>
    <dbReference type="NCBI Taxonomy" id="1387275"/>
    <lineage>
        <taxon>Bacteria</taxon>
        <taxon>Pseudomonadati</taxon>
        <taxon>Bacteroidota</taxon>
        <taxon>Flavobacteriia</taxon>
        <taxon>Flavobacteriales</taxon>
        <taxon>Weeksellaceae</taxon>
        <taxon>Chryseobacterium group</taxon>
        <taxon>Chryseobacterium</taxon>
    </lineage>
</organism>
<dbReference type="PANTHER" id="PTHR40606">
    <property type="match status" value="1"/>
</dbReference>
<reference evidence="2 3" key="1">
    <citation type="submission" date="2017-05" db="EMBL/GenBank/DDBJ databases">
        <authorList>
            <person name="Varghese N."/>
            <person name="Submissions S."/>
        </authorList>
    </citation>
    <scope>NUCLEOTIDE SEQUENCE [LARGE SCALE GENOMIC DNA]</scope>
    <source>
        <strain evidence="2 3">DSM 28214</strain>
    </source>
</reference>
<protein>
    <recommendedName>
        <fullName evidence="1">DUF1508 domain-containing protein</fullName>
    </recommendedName>
</protein>
<evidence type="ECO:0000313" key="3">
    <source>
        <dbReference type="Proteomes" id="UP001157960"/>
    </source>
</evidence>
<dbReference type="EMBL" id="FXTZ01000010">
    <property type="protein sequence ID" value="SMP27728.1"/>
    <property type="molecule type" value="Genomic_DNA"/>
</dbReference>
<evidence type="ECO:0000259" key="1">
    <source>
        <dbReference type="Pfam" id="PF07411"/>
    </source>
</evidence>
<evidence type="ECO:0000313" key="2">
    <source>
        <dbReference type="EMBL" id="SMP27728.1"/>
    </source>
</evidence>
<accession>A0ABY1P8T0</accession>
<dbReference type="InterPro" id="IPR036913">
    <property type="entry name" value="YegP-like_sf"/>
</dbReference>
<proteinExistence type="predicted"/>